<dbReference type="AlphaFoldDB" id="A0AA39UX24"/>
<evidence type="ECO:0000313" key="4">
    <source>
        <dbReference type="Proteomes" id="UP001166286"/>
    </source>
</evidence>
<sequence length="182" mass="20555">MAATSHDKDSHDVRIFTDALRHMKTIIEIFIASCREPPCVYMLKAILDFSTSDPLILLPANRIGAKCLARDSNPGLKNFLYTHSVPNPNDNHYGFRSWDKFSTRKFLPGVRRVDNPQDSLVVVSATESVPFFIQENVQLNDSFWAKDQHYSLSHLLSDPKLAAQFVGGIVYQALLSADCYHN</sequence>
<organism evidence="3 4">
    <name type="scientific">Cladonia borealis</name>
    <dbReference type="NCBI Taxonomy" id="184061"/>
    <lineage>
        <taxon>Eukaryota</taxon>
        <taxon>Fungi</taxon>
        <taxon>Dikarya</taxon>
        <taxon>Ascomycota</taxon>
        <taxon>Pezizomycotina</taxon>
        <taxon>Lecanoromycetes</taxon>
        <taxon>OSLEUM clade</taxon>
        <taxon>Lecanoromycetidae</taxon>
        <taxon>Lecanorales</taxon>
        <taxon>Lecanorineae</taxon>
        <taxon>Cladoniaceae</taxon>
        <taxon>Cladonia</taxon>
    </lineage>
</organism>
<reference evidence="3" key="1">
    <citation type="submission" date="2023-03" db="EMBL/GenBank/DDBJ databases">
        <title>Complete genome of Cladonia borealis.</title>
        <authorList>
            <person name="Park H."/>
        </authorList>
    </citation>
    <scope>NUCLEOTIDE SEQUENCE</scope>
    <source>
        <strain evidence="3">ANT050790</strain>
    </source>
</reference>
<accession>A0AA39UX24</accession>
<dbReference type="GO" id="GO:0008654">
    <property type="term" value="P:phospholipid biosynthetic process"/>
    <property type="evidence" value="ECO:0007669"/>
    <property type="project" value="InterPro"/>
</dbReference>
<keyword evidence="1" id="KW-0210">Decarboxylase</keyword>
<protein>
    <submittedName>
        <fullName evidence="3">Uncharacterized protein</fullName>
    </submittedName>
</protein>
<dbReference type="EMBL" id="JAFEKC020000037">
    <property type="protein sequence ID" value="KAK0506832.1"/>
    <property type="molecule type" value="Genomic_DNA"/>
</dbReference>
<comment type="caution">
    <text evidence="3">The sequence shown here is derived from an EMBL/GenBank/DDBJ whole genome shotgun (WGS) entry which is preliminary data.</text>
</comment>
<dbReference type="InterPro" id="IPR003817">
    <property type="entry name" value="PS_Dcarbxylase"/>
</dbReference>
<dbReference type="Proteomes" id="UP001166286">
    <property type="component" value="Unassembled WGS sequence"/>
</dbReference>
<keyword evidence="4" id="KW-1185">Reference proteome</keyword>
<gene>
    <name evidence="3" type="ORF">JMJ35_010745</name>
</gene>
<dbReference type="Pfam" id="PF02666">
    <property type="entry name" value="PS_Dcarbxylase"/>
    <property type="match status" value="1"/>
</dbReference>
<evidence type="ECO:0000256" key="1">
    <source>
        <dbReference type="ARBA" id="ARBA00022793"/>
    </source>
</evidence>
<dbReference type="GO" id="GO:0004609">
    <property type="term" value="F:phosphatidylserine decarboxylase activity"/>
    <property type="evidence" value="ECO:0007669"/>
    <property type="project" value="InterPro"/>
</dbReference>
<keyword evidence="2" id="KW-0456">Lyase</keyword>
<name>A0AA39UX24_9LECA</name>
<evidence type="ECO:0000256" key="2">
    <source>
        <dbReference type="ARBA" id="ARBA00023239"/>
    </source>
</evidence>
<evidence type="ECO:0000313" key="3">
    <source>
        <dbReference type="EMBL" id="KAK0506832.1"/>
    </source>
</evidence>
<proteinExistence type="predicted"/>